<evidence type="ECO:0000313" key="2">
    <source>
        <dbReference type="EMBL" id="MEA5367072.1"/>
    </source>
</evidence>
<reference evidence="2 3" key="1">
    <citation type="submission" date="2023-12" db="EMBL/GenBank/DDBJ databases">
        <title>Amycolatopsis sp. V23-08.</title>
        <authorList>
            <person name="Somphong A."/>
        </authorList>
    </citation>
    <scope>NUCLEOTIDE SEQUENCE [LARGE SCALE GENOMIC DNA]</scope>
    <source>
        <strain evidence="2 3">V23-08</strain>
    </source>
</reference>
<keyword evidence="3" id="KW-1185">Reference proteome</keyword>
<sequence length="260" mass="27814">MTDLPPAVLLDEMARLKTRTRADRHAYVPPLLLFGVLVLLAPLWPSAGPARFGAGIVWFGTPLERYWLVAVVGGFLATACWYLYRGTRHGVRTPIRGYLAIGFVGVVAISFGLPVVESFAYRVERSPYAEPSFAVPVMVIATAVLVGVLWLRSTFESRAARAATTAAAVLASLVALGALDLRFAPVRPYAPLVTIALGLIGLAWLERSRVLGVLSGVFATAAVLANLHTVQNVFTNTVVPGLVLLVGAAVAWFHERGARA</sequence>
<feature type="transmembrane region" description="Helical" evidence="1">
    <location>
        <begin position="233"/>
        <end position="253"/>
    </location>
</feature>
<feature type="transmembrane region" description="Helical" evidence="1">
    <location>
        <begin position="189"/>
        <end position="205"/>
    </location>
</feature>
<organism evidence="2 3">
    <name type="scientific">Amycolatopsis heterodermiae</name>
    <dbReference type="NCBI Taxonomy" id="3110235"/>
    <lineage>
        <taxon>Bacteria</taxon>
        <taxon>Bacillati</taxon>
        <taxon>Actinomycetota</taxon>
        <taxon>Actinomycetes</taxon>
        <taxon>Pseudonocardiales</taxon>
        <taxon>Pseudonocardiaceae</taxon>
        <taxon>Amycolatopsis</taxon>
    </lineage>
</organism>
<name>A0ABU5RLB5_9PSEU</name>
<proteinExistence type="predicted"/>
<dbReference type="Proteomes" id="UP001304298">
    <property type="component" value="Unassembled WGS sequence"/>
</dbReference>
<feature type="transmembrane region" description="Helical" evidence="1">
    <location>
        <begin position="133"/>
        <end position="151"/>
    </location>
</feature>
<feature type="transmembrane region" description="Helical" evidence="1">
    <location>
        <begin position="96"/>
        <end position="113"/>
    </location>
</feature>
<keyword evidence="1" id="KW-0812">Transmembrane</keyword>
<keyword evidence="1" id="KW-1133">Transmembrane helix</keyword>
<accession>A0ABU5RLB5</accession>
<protein>
    <submittedName>
        <fullName evidence="2">Uncharacterized protein</fullName>
    </submittedName>
</protein>
<dbReference type="RefSeq" id="WP_323336769.1">
    <property type="nucleotide sequence ID" value="NZ_JAYFSI010000019.1"/>
</dbReference>
<comment type="caution">
    <text evidence="2">The sequence shown here is derived from an EMBL/GenBank/DDBJ whole genome shotgun (WGS) entry which is preliminary data.</text>
</comment>
<gene>
    <name evidence="2" type="ORF">VA596_46600</name>
</gene>
<evidence type="ECO:0000256" key="1">
    <source>
        <dbReference type="SAM" id="Phobius"/>
    </source>
</evidence>
<dbReference type="EMBL" id="JAYFSI010000019">
    <property type="protein sequence ID" value="MEA5367072.1"/>
    <property type="molecule type" value="Genomic_DNA"/>
</dbReference>
<feature type="transmembrane region" description="Helical" evidence="1">
    <location>
        <begin position="210"/>
        <end position="227"/>
    </location>
</feature>
<feature type="transmembrane region" description="Helical" evidence="1">
    <location>
        <begin position="65"/>
        <end position="84"/>
    </location>
</feature>
<keyword evidence="1" id="KW-0472">Membrane</keyword>
<evidence type="ECO:0000313" key="3">
    <source>
        <dbReference type="Proteomes" id="UP001304298"/>
    </source>
</evidence>
<feature type="transmembrane region" description="Helical" evidence="1">
    <location>
        <begin position="26"/>
        <end position="45"/>
    </location>
</feature>
<feature type="transmembrane region" description="Helical" evidence="1">
    <location>
        <begin position="163"/>
        <end position="183"/>
    </location>
</feature>